<dbReference type="InterPro" id="IPR019734">
    <property type="entry name" value="TPR_rpt"/>
</dbReference>
<dbReference type="InterPro" id="IPR018704">
    <property type="entry name" value="SecYEG/CpoB_TPR"/>
</dbReference>
<keyword evidence="13" id="KW-1185">Reference proteome</keyword>
<keyword evidence="6" id="KW-0143">Chaperone</keyword>
<evidence type="ECO:0000256" key="3">
    <source>
        <dbReference type="ARBA" id="ARBA00022692"/>
    </source>
</evidence>
<dbReference type="Gene3D" id="1.25.40.10">
    <property type="entry name" value="Tetratricopeptide repeat domain"/>
    <property type="match status" value="1"/>
</dbReference>
<feature type="domain" description="Ancillary SecYEG translocon subunit/Cell division coordinator CpoB TPR" evidence="11">
    <location>
        <begin position="17"/>
        <end position="210"/>
    </location>
</feature>
<evidence type="ECO:0000256" key="8">
    <source>
        <dbReference type="ARBA" id="ARBA00024235"/>
    </source>
</evidence>
<keyword evidence="9" id="KW-0802">TPR repeat</keyword>
<evidence type="ECO:0000313" key="13">
    <source>
        <dbReference type="Proteomes" id="UP001321700"/>
    </source>
</evidence>
<feature type="repeat" description="TPR" evidence="9">
    <location>
        <begin position="162"/>
        <end position="195"/>
    </location>
</feature>
<gene>
    <name evidence="12" type="ORF">RAE19_17230</name>
</gene>
<evidence type="ECO:0000256" key="9">
    <source>
        <dbReference type="PROSITE-ProRule" id="PRU00339"/>
    </source>
</evidence>
<comment type="caution">
    <text evidence="12">The sequence shown here is derived from an EMBL/GenBank/DDBJ whole genome shotgun (WGS) entry which is preliminary data.</text>
</comment>
<dbReference type="Pfam" id="PF09976">
    <property type="entry name" value="TPR_21"/>
    <property type="match status" value="1"/>
</dbReference>
<evidence type="ECO:0000256" key="4">
    <source>
        <dbReference type="ARBA" id="ARBA00022989"/>
    </source>
</evidence>
<evidence type="ECO:0000256" key="6">
    <source>
        <dbReference type="ARBA" id="ARBA00023186"/>
    </source>
</evidence>
<evidence type="ECO:0000259" key="11">
    <source>
        <dbReference type="Pfam" id="PF09976"/>
    </source>
</evidence>
<keyword evidence="4 10" id="KW-1133">Transmembrane helix</keyword>
<name>A0ABU3KRY3_9BURK</name>
<dbReference type="InterPro" id="IPR011990">
    <property type="entry name" value="TPR-like_helical_dom_sf"/>
</dbReference>
<evidence type="ECO:0000256" key="7">
    <source>
        <dbReference type="ARBA" id="ARBA00024197"/>
    </source>
</evidence>
<keyword evidence="3 10" id="KW-0812">Transmembrane</keyword>
<reference evidence="12 13" key="1">
    <citation type="submission" date="2023-08" db="EMBL/GenBank/DDBJ databases">
        <title>Rhodoferax potami sp. nov. and Rhodoferax mekongensis sp. nov., isolated from the Mekong River in Thailand.</title>
        <authorList>
            <person name="Kitikhun S."/>
            <person name="Charoenyingcharoen P."/>
            <person name="Siriarchawattana P."/>
            <person name="Likhitrattanapisal S."/>
            <person name="Nilsakha T."/>
            <person name="Chanpet A."/>
            <person name="Rattanawaree P."/>
            <person name="Ingsriswang S."/>
        </authorList>
    </citation>
    <scope>NUCLEOTIDE SEQUENCE [LARGE SCALE GENOMIC DNA]</scope>
    <source>
        <strain evidence="12 13">TBRC 17660</strain>
    </source>
</reference>
<evidence type="ECO:0000256" key="2">
    <source>
        <dbReference type="ARBA" id="ARBA00022475"/>
    </source>
</evidence>
<dbReference type="RefSeq" id="WP_313876027.1">
    <property type="nucleotide sequence ID" value="NZ_JAVBIK010000001.1"/>
</dbReference>
<accession>A0ABU3KRY3</accession>
<comment type="subcellular location">
    <subcellularLocation>
        <location evidence="1">Cell membrane</location>
        <topology evidence="1">Single-pass type II membrane protein</topology>
    </subcellularLocation>
</comment>
<dbReference type="PROSITE" id="PS50005">
    <property type="entry name" value="TPR"/>
    <property type="match status" value="1"/>
</dbReference>
<dbReference type="PIRSF" id="PIRSF006170">
    <property type="entry name" value="YfgM"/>
    <property type="match status" value="1"/>
</dbReference>
<dbReference type="PANTHER" id="PTHR38035:SF1">
    <property type="entry name" value="ANCILLARY SECYEG TRANSLOCON SUBUNIT"/>
    <property type="match status" value="1"/>
</dbReference>
<evidence type="ECO:0000256" key="5">
    <source>
        <dbReference type="ARBA" id="ARBA00023136"/>
    </source>
</evidence>
<evidence type="ECO:0000256" key="10">
    <source>
        <dbReference type="SAM" id="Phobius"/>
    </source>
</evidence>
<dbReference type="Proteomes" id="UP001321700">
    <property type="component" value="Unassembled WGS sequence"/>
</dbReference>
<evidence type="ECO:0000256" key="1">
    <source>
        <dbReference type="ARBA" id="ARBA00004401"/>
    </source>
</evidence>
<dbReference type="PANTHER" id="PTHR38035">
    <property type="entry name" value="UPF0070 PROTEIN YFGM"/>
    <property type="match status" value="1"/>
</dbReference>
<dbReference type="InterPro" id="IPR026039">
    <property type="entry name" value="YfgM"/>
</dbReference>
<keyword evidence="5 10" id="KW-0472">Membrane</keyword>
<feature type="transmembrane region" description="Helical" evidence="10">
    <location>
        <begin position="26"/>
        <end position="44"/>
    </location>
</feature>
<protein>
    <recommendedName>
        <fullName evidence="8">Ancillary SecYEG translocon subunit</fullName>
    </recommendedName>
</protein>
<comment type="similarity">
    <text evidence="7">Belongs to the YfgM family.</text>
</comment>
<sequence length="215" mass="23807">MANHLDLEEQEQLDQFKHFWKQYGNAITWVLIAVLGSFAAWNGYQWWSKRQAEQASAMYEEVERLIGTGDLVASTRAFDDMKQRFPSVFYTQQSGLNLAKAAYLSGKPDVAKTALTWVAGSKADTGLAALAKVRHAGLLIESKEFDEAGKLLSTDFPSEFGGLVADKRGDLALSQGKSDDAAQRFNEALKLLPQQDQYRRLVEVKLAALGSTEAK</sequence>
<proteinExistence type="inferred from homology"/>
<evidence type="ECO:0000313" key="12">
    <source>
        <dbReference type="EMBL" id="MDT7520430.1"/>
    </source>
</evidence>
<keyword evidence="2" id="KW-1003">Cell membrane</keyword>
<organism evidence="12 13">
    <name type="scientific">Rhodoferax potami</name>
    <dbReference type="NCBI Taxonomy" id="3068338"/>
    <lineage>
        <taxon>Bacteria</taxon>
        <taxon>Pseudomonadati</taxon>
        <taxon>Pseudomonadota</taxon>
        <taxon>Betaproteobacteria</taxon>
        <taxon>Burkholderiales</taxon>
        <taxon>Comamonadaceae</taxon>
        <taxon>Rhodoferax</taxon>
    </lineage>
</organism>
<dbReference type="EMBL" id="JAVBIK010000001">
    <property type="protein sequence ID" value="MDT7520430.1"/>
    <property type="molecule type" value="Genomic_DNA"/>
</dbReference>